<proteinExistence type="predicted"/>
<evidence type="ECO:0000256" key="1">
    <source>
        <dbReference type="SAM" id="Phobius"/>
    </source>
</evidence>
<sequence length="50" mass="5739">MEILIPLVLIVAAIFIIRLFGAWMLRINEVIDTQKEILSELKKANKTQSN</sequence>
<dbReference type="EMBL" id="SNWI01000006">
    <property type="protein sequence ID" value="TDN99992.1"/>
    <property type="molecule type" value="Genomic_DNA"/>
</dbReference>
<dbReference type="AlphaFoldDB" id="A0A4R6GWS4"/>
<dbReference type="Proteomes" id="UP000294848">
    <property type="component" value="Unassembled WGS sequence"/>
</dbReference>
<keyword evidence="1" id="KW-1133">Transmembrane helix</keyword>
<comment type="caution">
    <text evidence="2">The sequence shown here is derived from an EMBL/GenBank/DDBJ whole genome shotgun (WGS) entry which is preliminary data.</text>
</comment>
<keyword evidence="1" id="KW-0812">Transmembrane</keyword>
<organism evidence="2 3">
    <name type="scientific">Sunxiuqinia elliptica</name>
    <dbReference type="NCBI Taxonomy" id="655355"/>
    <lineage>
        <taxon>Bacteria</taxon>
        <taxon>Pseudomonadati</taxon>
        <taxon>Bacteroidota</taxon>
        <taxon>Bacteroidia</taxon>
        <taxon>Marinilabiliales</taxon>
        <taxon>Prolixibacteraceae</taxon>
        <taxon>Sunxiuqinia</taxon>
    </lineage>
</organism>
<name>A0A4R6GWS4_9BACT</name>
<protein>
    <submittedName>
        <fullName evidence="2">Uncharacterized protein</fullName>
    </submittedName>
</protein>
<dbReference type="RefSeq" id="WP_166642941.1">
    <property type="nucleotide sequence ID" value="NZ_SNWI01000006.1"/>
</dbReference>
<reference evidence="2 3" key="1">
    <citation type="submission" date="2019-03" db="EMBL/GenBank/DDBJ databases">
        <title>Freshwater and sediment microbial communities from various areas in North America, analyzing microbe dynamics in response to fracking.</title>
        <authorList>
            <person name="Lamendella R."/>
        </authorList>
    </citation>
    <scope>NUCLEOTIDE SEQUENCE [LARGE SCALE GENOMIC DNA]</scope>
    <source>
        <strain evidence="2 3">114D</strain>
    </source>
</reference>
<keyword evidence="1" id="KW-0472">Membrane</keyword>
<feature type="transmembrane region" description="Helical" evidence="1">
    <location>
        <begin position="6"/>
        <end position="25"/>
    </location>
</feature>
<evidence type="ECO:0000313" key="2">
    <source>
        <dbReference type="EMBL" id="TDN99992.1"/>
    </source>
</evidence>
<gene>
    <name evidence="2" type="ORF">DET52_106205</name>
</gene>
<accession>A0A4R6GWS4</accession>
<evidence type="ECO:0000313" key="3">
    <source>
        <dbReference type="Proteomes" id="UP000294848"/>
    </source>
</evidence>